<dbReference type="RefSeq" id="YP_005088173.1">
    <property type="nucleotide sequence ID" value="NC_016684.1"/>
</dbReference>
<proteinExistence type="predicted"/>
<dbReference type="Gene3D" id="3.10.28.10">
    <property type="entry name" value="Homing endonucleases"/>
    <property type="match status" value="1"/>
</dbReference>
<gene>
    <name evidence="2" type="primary">orf132</name>
</gene>
<accession>H2ESJ7</accession>
<protein>
    <submittedName>
        <fullName evidence="2">Orf132</fullName>
    </submittedName>
</protein>
<reference evidence="2" key="1">
    <citation type="journal article" date="2012" name="New Phytol.">
        <title>The mitochondrial genome of the arbuscular mycorrhizal fungus Gigaspora margarita reveals two unsuspected trans-splicing events of group I introns.</title>
        <authorList>
            <person name="Pelin A."/>
            <person name="Pombert J.-F."/>
            <person name="Salvioli A."/>
            <person name="Bonen L."/>
            <person name="Bonfante P."/>
            <person name="Corradi N."/>
        </authorList>
    </citation>
    <scope>NUCLEOTIDE SEQUENCE</scope>
</reference>
<dbReference type="InterPro" id="IPR004860">
    <property type="entry name" value="LAGLIDADG_dom"/>
</dbReference>
<geneLocation type="mitochondrion" evidence="2"/>
<evidence type="ECO:0000259" key="1">
    <source>
        <dbReference type="Pfam" id="PF03161"/>
    </source>
</evidence>
<dbReference type="InterPro" id="IPR027434">
    <property type="entry name" value="Homing_endonucl"/>
</dbReference>
<organism evidence="2">
    <name type="scientific">Gigaspora margarita</name>
    <dbReference type="NCBI Taxonomy" id="4874"/>
    <lineage>
        <taxon>Eukaryota</taxon>
        <taxon>Fungi</taxon>
        <taxon>Fungi incertae sedis</taxon>
        <taxon>Mucoromycota</taxon>
        <taxon>Glomeromycotina</taxon>
        <taxon>Glomeromycetes</taxon>
        <taxon>Diversisporales</taxon>
        <taxon>Gigasporaceae</taxon>
        <taxon>Gigaspora</taxon>
    </lineage>
</organism>
<name>H2ESJ7_GIGMA</name>
<dbReference type="GeneID" id="11539178"/>
<sequence>MLLGHSCLALRFDCINARMQVMWKEKNSVQHLWVLFQPIGIVGAPPYRRTSIIKPSGNTRIAYAFVTFTLPYFSELHKKRYKQVNGKNVRIIPANIADLLTPRAIAWGPQARGIQSFPQLLNKGGDYIHNMYWLPHPGRSW</sequence>
<keyword evidence="2" id="KW-0496">Mitochondrion</keyword>
<feature type="domain" description="Homing endonuclease LAGLIDADG" evidence="1">
    <location>
        <begin position="1"/>
        <end position="106"/>
    </location>
</feature>
<dbReference type="EMBL" id="JQ041882">
    <property type="protein sequence ID" value="AEX32670.1"/>
    <property type="molecule type" value="Genomic_DNA"/>
</dbReference>
<dbReference type="GO" id="GO:0004519">
    <property type="term" value="F:endonuclease activity"/>
    <property type="evidence" value="ECO:0007669"/>
    <property type="project" value="InterPro"/>
</dbReference>
<evidence type="ECO:0000313" key="2">
    <source>
        <dbReference type="EMBL" id="AEX32670.1"/>
    </source>
</evidence>
<dbReference type="AlphaFoldDB" id="H2ESJ7"/>
<dbReference type="Pfam" id="PF03161">
    <property type="entry name" value="LAGLIDADG_2"/>
    <property type="match status" value="1"/>
</dbReference>
<dbReference type="SUPFAM" id="SSF55608">
    <property type="entry name" value="Homing endonucleases"/>
    <property type="match status" value="1"/>
</dbReference>